<feature type="compositionally biased region" description="Polar residues" evidence="2">
    <location>
        <begin position="97"/>
        <end position="108"/>
    </location>
</feature>
<sequence>MRVTYMNLELENRGRQLEEKDSTISNLQSEFENHRRQLEEKDSTISNLQSEIENHGRYIEEQKMTIRNLTSERGISNSSSQKHYTQIPRKRGRNSSEETNPSQHRLHE</sequence>
<dbReference type="Gene3D" id="1.20.5.170">
    <property type="match status" value="1"/>
</dbReference>
<evidence type="ECO:0000256" key="1">
    <source>
        <dbReference type="SAM" id="Coils"/>
    </source>
</evidence>
<reference evidence="3 4" key="1">
    <citation type="submission" date="2024-06" db="EMBL/GenBank/DDBJ databases">
        <authorList>
            <person name="Pan Q."/>
            <person name="Wen M."/>
            <person name="Jouanno E."/>
            <person name="Zahm M."/>
            <person name="Klopp C."/>
            <person name="Cabau C."/>
            <person name="Louis A."/>
            <person name="Berthelot C."/>
            <person name="Parey E."/>
            <person name="Roest Crollius H."/>
            <person name="Montfort J."/>
            <person name="Robinson-Rechavi M."/>
            <person name="Bouchez O."/>
            <person name="Lampietro C."/>
            <person name="Lopez Roques C."/>
            <person name="Donnadieu C."/>
            <person name="Postlethwait J."/>
            <person name="Bobe J."/>
            <person name="Verreycken H."/>
            <person name="Guiguen Y."/>
        </authorList>
    </citation>
    <scope>NUCLEOTIDE SEQUENCE [LARGE SCALE GENOMIC DNA]</scope>
    <source>
        <strain evidence="3">Up_M1</strain>
        <tissue evidence="3">Testis</tissue>
    </source>
</reference>
<feature type="compositionally biased region" description="Polar residues" evidence="2">
    <location>
        <begin position="70"/>
        <end position="84"/>
    </location>
</feature>
<keyword evidence="1" id="KW-0175">Coiled coil</keyword>
<name>A0ABD0X6W1_UMBPY</name>
<evidence type="ECO:0000256" key="2">
    <source>
        <dbReference type="SAM" id="MobiDB-lite"/>
    </source>
</evidence>
<comment type="caution">
    <text evidence="3">The sequence shown here is derived from an EMBL/GenBank/DDBJ whole genome shotgun (WGS) entry which is preliminary data.</text>
</comment>
<dbReference type="EMBL" id="JAGEUA010000007">
    <property type="protein sequence ID" value="KAL0970738.1"/>
    <property type="molecule type" value="Genomic_DNA"/>
</dbReference>
<evidence type="ECO:0000313" key="3">
    <source>
        <dbReference type="EMBL" id="KAL0970738.1"/>
    </source>
</evidence>
<accession>A0ABD0X6W1</accession>
<keyword evidence="4" id="KW-1185">Reference proteome</keyword>
<feature type="coiled-coil region" evidence="1">
    <location>
        <begin position="17"/>
        <end position="51"/>
    </location>
</feature>
<organism evidence="3 4">
    <name type="scientific">Umbra pygmaea</name>
    <name type="common">Eastern mudminnow</name>
    <dbReference type="NCBI Taxonomy" id="75934"/>
    <lineage>
        <taxon>Eukaryota</taxon>
        <taxon>Metazoa</taxon>
        <taxon>Chordata</taxon>
        <taxon>Craniata</taxon>
        <taxon>Vertebrata</taxon>
        <taxon>Euteleostomi</taxon>
        <taxon>Actinopterygii</taxon>
        <taxon>Neopterygii</taxon>
        <taxon>Teleostei</taxon>
        <taxon>Protacanthopterygii</taxon>
        <taxon>Esociformes</taxon>
        <taxon>Umbridae</taxon>
        <taxon>Umbra</taxon>
    </lineage>
</organism>
<proteinExistence type="predicted"/>
<protein>
    <submittedName>
        <fullName evidence="3">Uncharacterized protein</fullName>
    </submittedName>
</protein>
<gene>
    <name evidence="3" type="ORF">UPYG_G00246600</name>
</gene>
<feature type="region of interest" description="Disordered" evidence="2">
    <location>
        <begin position="70"/>
        <end position="108"/>
    </location>
</feature>
<dbReference type="Proteomes" id="UP001557470">
    <property type="component" value="Unassembled WGS sequence"/>
</dbReference>
<evidence type="ECO:0000313" key="4">
    <source>
        <dbReference type="Proteomes" id="UP001557470"/>
    </source>
</evidence>
<dbReference type="AlphaFoldDB" id="A0ABD0X6W1"/>